<dbReference type="RefSeq" id="WP_380031117.1">
    <property type="nucleotide sequence ID" value="NZ_JBHSHB010000003.1"/>
</dbReference>
<keyword evidence="6" id="KW-0998">Cell outer membrane</keyword>
<comment type="caution">
    <text evidence="9">The sequence shown here is derived from an EMBL/GenBank/DDBJ whole genome shotgun (WGS) entry which is preliminary data.</text>
</comment>
<comment type="subcellular location">
    <subcellularLocation>
        <location evidence="1">Cell outer membrane</location>
        <topology evidence="1">Multi-pass membrane protein</topology>
    </subcellularLocation>
</comment>
<keyword evidence="3" id="KW-1134">Transmembrane beta strand</keyword>
<dbReference type="InterPro" id="IPR008969">
    <property type="entry name" value="CarboxyPept-like_regulatory"/>
</dbReference>
<dbReference type="PANTHER" id="PTHR30069:SF46">
    <property type="entry name" value="OAR PROTEIN"/>
    <property type="match status" value="1"/>
</dbReference>
<keyword evidence="7" id="KW-0732">Signal</keyword>
<dbReference type="InterPro" id="IPR036942">
    <property type="entry name" value="Beta-barrel_TonB_sf"/>
</dbReference>
<dbReference type="EMBL" id="JBHSHB010000003">
    <property type="protein sequence ID" value="MFC4688887.1"/>
    <property type="molecule type" value="Genomic_DNA"/>
</dbReference>
<keyword evidence="10" id="KW-1185">Reference proteome</keyword>
<evidence type="ECO:0000256" key="7">
    <source>
        <dbReference type="SAM" id="SignalP"/>
    </source>
</evidence>
<keyword evidence="2" id="KW-0813">Transport</keyword>
<accession>A0ABV9L4S0</accession>
<dbReference type="InterPro" id="IPR037066">
    <property type="entry name" value="Plug_dom_sf"/>
</dbReference>
<organism evidence="9 10">
    <name type="scientific">Dokdonia genika</name>
    <dbReference type="NCBI Taxonomy" id="308113"/>
    <lineage>
        <taxon>Bacteria</taxon>
        <taxon>Pseudomonadati</taxon>
        <taxon>Bacteroidota</taxon>
        <taxon>Flavobacteriia</taxon>
        <taxon>Flavobacteriales</taxon>
        <taxon>Flavobacteriaceae</taxon>
        <taxon>Dokdonia</taxon>
    </lineage>
</organism>
<name>A0ABV9L4S0_9FLAO</name>
<evidence type="ECO:0000313" key="10">
    <source>
        <dbReference type="Proteomes" id="UP001595878"/>
    </source>
</evidence>
<keyword evidence="5" id="KW-0472">Membrane</keyword>
<gene>
    <name evidence="9" type="ORF">ACFO5T_00460</name>
</gene>
<evidence type="ECO:0000256" key="6">
    <source>
        <dbReference type="ARBA" id="ARBA00023237"/>
    </source>
</evidence>
<dbReference type="Gene3D" id="2.170.130.10">
    <property type="entry name" value="TonB-dependent receptor, plug domain"/>
    <property type="match status" value="1"/>
</dbReference>
<dbReference type="InterPro" id="IPR057601">
    <property type="entry name" value="Oar-like_b-barrel"/>
</dbReference>
<sequence length="1072" mass="117868">MFKKLLFLVTLLMAVAVGAQTTTSAISGVVNAGEQTLPGANVVAVHTPTGTTYGAITNFDGRFNLFNLRVGGPYTITVSYVGFQAQEYTGVTLNLGETYNVEVTLSEDSNALEEVVITGSRNNTFSDGRTGSTTNVGERQLKALPTISRSAADFYRLEPSASSNGSFGGRNDQFNNFSLDGAVFNNPFGLDAATPGGQTGSQPISLDAIEQIQVTTAPYDVTLSGFTGASVNAVTKSGTNEFKGTVYGFYRNEDLTGGKVAGDDVFKADLSQNTYGISIGGPIIKNKLFFFANFEDESRSDLGAPWAPNRNTGAINESRVLPSDLDAVSAALSSITYADGSSYDPGRYEGFNFDAGSTKALFKLDWNVNDKNRVALVYNLLRSSKDNPANPNAIALRGPSQSTIQFENAGYAINNNIDSFQLEWNSEFAPNVSNKFQAGYTFFDDFREPFSTPAPSINITKGGQNYIIAGHEPFSIGNKLEQEVFQITNNLNIVSGDHTITLGTSFEKFSFYNSFNLTGYGFDLFGSVAIDQETDLDGDGIADTDYINDVTGETDLDAFQQFLIDRYQDTFTAAEAEFNENNGLPIGDPNGWSLAETNVGQFSLYAQDQWKMSEDFTLTLGMRFDKPLYFDTQDKIQENIDRKGTYQPDNVYVDPATGEDILLDSTVLPDNAFLWSPRLGFNWDVKGDKTFQVRGGTGVFTGRFPFVWLGNQVQGVDFFFYQTVDQDFKWPQVWRSNIGADYRFDNGIVLTADLSYTEDLNAAHVQNWALNDPSSTLEGVDNRPIYQTSDFATNQFGGPTNAYVFTNSNSGRTYNATFKAEKSFSNGLFASLAYNYLDSKDVNSIDAEITGDAFNANAIRGNANDDILANSRYGDQHRIIAVASKKFEYGDGKFATTVSAFGEWARGGRFNYTYAGDINGDGSNFNDLIYIPTADELAQQNFATPEQAQAFEQYIQQDDYLSENRGGYAERYGALAPWRSRVDFRLLQDYNFNVKGKKNTLQFSLDILNIGNLISSDWGLVEQPNSIQPVSVSVTDGVPTYTYNEELTQTFGTDASLLNRWQAQVGLRYIFN</sequence>
<dbReference type="Gene3D" id="2.60.40.1120">
    <property type="entry name" value="Carboxypeptidase-like, regulatory domain"/>
    <property type="match status" value="1"/>
</dbReference>
<dbReference type="SUPFAM" id="SSF49464">
    <property type="entry name" value="Carboxypeptidase regulatory domain-like"/>
    <property type="match status" value="1"/>
</dbReference>
<proteinExistence type="predicted"/>
<feature type="chain" id="PRO_5045888667" evidence="7">
    <location>
        <begin position="20"/>
        <end position="1072"/>
    </location>
</feature>
<dbReference type="InterPro" id="IPR039426">
    <property type="entry name" value="TonB-dep_rcpt-like"/>
</dbReference>
<evidence type="ECO:0000313" key="9">
    <source>
        <dbReference type="EMBL" id="MFC4688887.1"/>
    </source>
</evidence>
<dbReference type="Pfam" id="PF13620">
    <property type="entry name" value="CarboxypepD_reg"/>
    <property type="match status" value="1"/>
</dbReference>
<evidence type="ECO:0000256" key="2">
    <source>
        <dbReference type="ARBA" id="ARBA00022448"/>
    </source>
</evidence>
<feature type="signal peptide" evidence="7">
    <location>
        <begin position="1"/>
        <end position="19"/>
    </location>
</feature>
<evidence type="ECO:0000256" key="4">
    <source>
        <dbReference type="ARBA" id="ARBA00022692"/>
    </source>
</evidence>
<dbReference type="SUPFAM" id="SSF56935">
    <property type="entry name" value="Porins"/>
    <property type="match status" value="1"/>
</dbReference>
<dbReference type="Gene3D" id="2.40.170.20">
    <property type="entry name" value="TonB-dependent receptor, beta-barrel domain"/>
    <property type="match status" value="1"/>
</dbReference>
<feature type="domain" description="TonB-dependent transporter Oar-like beta-barrel" evidence="8">
    <location>
        <begin position="234"/>
        <end position="706"/>
    </location>
</feature>
<dbReference type="Proteomes" id="UP001595878">
    <property type="component" value="Unassembled WGS sequence"/>
</dbReference>
<protein>
    <submittedName>
        <fullName evidence="9">Carboxypeptidase regulatory-like domain-containing protein</fullName>
    </submittedName>
</protein>
<evidence type="ECO:0000256" key="3">
    <source>
        <dbReference type="ARBA" id="ARBA00022452"/>
    </source>
</evidence>
<reference evidence="10" key="1">
    <citation type="journal article" date="2019" name="Int. J. Syst. Evol. Microbiol.">
        <title>The Global Catalogue of Microorganisms (GCM) 10K type strain sequencing project: providing services to taxonomists for standard genome sequencing and annotation.</title>
        <authorList>
            <consortium name="The Broad Institute Genomics Platform"/>
            <consortium name="The Broad Institute Genome Sequencing Center for Infectious Disease"/>
            <person name="Wu L."/>
            <person name="Ma J."/>
        </authorList>
    </citation>
    <scope>NUCLEOTIDE SEQUENCE [LARGE SCALE GENOMIC DNA]</scope>
    <source>
        <strain evidence="10">CGMCC 4.7427</strain>
    </source>
</reference>
<dbReference type="Pfam" id="PF25183">
    <property type="entry name" value="OMP_b-brl_4"/>
    <property type="match status" value="1"/>
</dbReference>
<evidence type="ECO:0000256" key="1">
    <source>
        <dbReference type="ARBA" id="ARBA00004571"/>
    </source>
</evidence>
<evidence type="ECO:0000259" key="8">
    <source>
        <dbReference type="Pfam" id="PF25183"/>
    </source>
</evidence>
<dbReference type="PANTHER" id="PTHR30069">
    <property type="entry name" value="TONB-DEPENDENT OUTER MEMBRANE RECEPTOR"/>
    <property type="match status" value="1"/>
</dbReference>
<keyword evidence="4" id="KW-0812">Transmembrane</keyword>
<evidence type="ECO:0000256" key="5">
    <source>
        <dbReference type="ARBA" id="ARBA00023136"/>
    </source>
</evidence>